<keyword evidence="4" id="KW-1185">Reference proteome</keyword>
<dbReference type="InterPro" id="IPR018247">
    <property type="entry name" value="EF_Hand_1_Ca_BS"/>
</dbReference>
<keyword evidence="1" id="KW-0812">Transmembrane</keyword>
<evidence type="ECO:0000256" key="1">
    <source>
        <dbReference type="SAM" id="Phobius"/>
    </source>
</evidence>
<dbReference type="PROSITE" id="PS00018">
    <property type="entry name" value="EF_HAND_1"/>
    <property type="match status" value="1"/>
</dbReference>
<feature type="transmembrane region" description="Helical" evidence="1">
    <location>
        <begin position="301"/>
        <end position="323"/>
    </location>
</feature>
<name>A0A6M0RIR3_9CYAN</name>
<reference evidence="3 4" key="1">
    <citation type="journal article" date="2020" name="Microb. Ecol.">
        <title>Ecogenomics of the Marine Benthic Filamentous Cyanobacterium Adonisia.</title>
        <authorList>
            <person name="Walter J.M."/>
            <person name="Coutinho F.H."/>
            <person name="Leomil L."/>
            <person name="Hargreaves P.I."/>
            <person name="Campeao M.E."/>
            <person name="Vieira V.V."/>
            <person name="Silva B.S."/>
            <person name="Fistarol G.O."/>
            <person name="Salomon P.S."/>
            <person name="Sawabe T."/>
            <person name="Mino S."/>
            <person name="Hosokawa M."/>
            <person name="Miyashita H."/>
            <person name="Maruyama F."/>
            <person name="van Verk M.C."/>
            <person name="Dutilh B.E."/>
            <person name="Thompson C.C."/>
            <person name="Thompson F.L."/>
        </authorList>
    </citation>
    <scope>NUCLEOTIDE SEQUENCE [LARGE SCALE GENOMIC DNA]</scope>
    <source>
        <strain evidence="3 4">CCMR0081</strain>
    </source>
</reference>
<proteinExistence type="predicted"/>
<keyword evidence="1" id="KW-0472">Membrane</keyword>
<feature type="transmembrane region" description="Helical" evidence="1">
    <location>
        <begin position="335"/>
        <end position="354"/>
    </location>
</feature>
<keyword evidence="1" id="KW-1133">Transmembrane helix</keyword>
<sequence>MKRFVRFLRVGIVGLLASVWLGNVAIAPAQAHWDDLTVADIIVTDTNAQITLTMPTALLSFADDDGNQTLSSSEIEQHRTQLEQQLGNGITLKNQTDESGQFTLASTTAQQPEDKITYSTFLLSYEWPTTLQKLTIQYNLFPPEHEQALATITQGNRTRNIVFTPENNTVELADTIPWQQQFLSFLQLGVKHIFTGYDHILFLIALLLPGGRLSQLLTIVTAFTIAHSLTLTLAAFDIVTLPTAFVESAIALSIVYIAIENLWHKPMNHRPWFTFGFGLIHGLGFANILRDLTQSQGNLILSLASFNLGVEIGQIAIVVLAFYGLRFLQQRRGAIFLNYAASVLMILMGSIWFAERVLAAWV</sequence>
<dbReference type="Pfam" id="PF13795">
    <property type="entry name" value="HupE_UreJ_2"/>
    <property type="match status" value="1"/>
</dbReference>
<keyword evidence="2" id="KW-0732">Signal</keyword>
<evidence type="ECO:0000313" key="3">
    <source>
        <dbReference type="EMBL" id="NEZ56085.1"/>
    </source>
</evidence>
<feature type="transmembrane region" description="Helical" evidence="1">
    <location>
        <begin position="271"/>
        <end position="289"/>
    </location>
</feature>
<organism evidence="3 4">
    <name type="scientific">Adonisia turfae CCMR0081</name>
    <dbReference type="NCBI Taxonomy" id="2292702"/>
    <lineage>
        <taxon>Bacteria</taxon>
        <taxon>Bacillati</taxon>
        <taxon>Cyanobacteriota</taxon>
        <taxon>Adonisia</taxon>
        <taxon>Adonisia turfae</taxon>
    </lineage>
</organism>
<dbReference type="RefSeq" id="WP_163698017.1">
    <property type="nucleotide sequence ID" value="NZ_QXHD01000004.1"/>
</dbReference>
<comment type="caution">
    <text evidence="3">The sequence shown here is derived from an EMBL/GenBank/DDBJ whole genome shotgun (WGS) entry which is preliminary data.</text>
</comment>
<feature type="transmembrane region" description="Helical" evidence="1">
    <location>
        <begin position="242"/>
        <end position="259"/>
    </location>
</feature>
<evidence type="ECO:0000313" key="4">
    <source>
        <dbReference type="Proteomes" id="UP000481033"/>
    </source>
</evidence>
<accession>A0A6M0RIR3</accession>
<evidence type="ECO:0000256" key="2">
    <source>
        <dbReference type="SAM" id="SignalP"/>
    </source>
</evidence>
<protein>
    <submittedName>
        <fullName evidence="3">HupE/UreJ family protein</fullName>
    </submittedName>
</protein>
<feature type="signal peptide" evidence="2">
    <location>
        <begin position="1"/>
        <end position="31"/>
    </location>
</feature>
<dbReference type="EMBL" id="QXHD01000004">
    <property type="protein sequence ID" value="NEZ56085.1"/>
    <property type="molecule type" value="Genomic_DNA"/>
</dbReference>
<feature type="chain" id="PRO_5026789961" evidence="2">
    <location>
        <begin position="32"/>
        <end position="362"/>
    </location>
</feature>
<dbReference type="AlphaFoldDB" id="A0A6M0RIR3"/>
<dbReference type="InterPro" id="IPR032809">
    <property type="entry name" value="Put_HupE_UreJ"/>
</dbReference>
<dbReference type="Proteomes" id="UP000481033">
    <property type="component" value="Unassembled WGS sequence"/>
</dbReference>
<gene>
    <name evidence="3" type="ORF">DXZ20_10455</name>
</gene>